<name>A0AA40GB31_9HYME</name>
<keyword evidence="2" id="KW-1185">Reference proteome</keyword>
<dbReference type="Proteomes" id="UP001177670">
    <property type="component" value="Unassembled WGS sequence"/>
</dbReference>
<protein>
    <submittedName>
        <fullName evidence="1">Uncharacterized protein</fullName>
    </submittedName>
</protein>
<accession>A0AA40GB31</accession>
<organism evidence="1 2">
    <name type="scientific">Melipona bicolor</name>
    <dbReference type="NCBI Taxonomy" id="60889"/>
    <lineage>
        <taxon>Eukaryota</taxon>
        <taxon>Metazoa</taxon>
        <taxon>Ecdysozoa</taxon>
        <taxon>Arthropoda</taxon>
        <taxon>Hexapoda</taxon>
        <taxon>Insecta</taxon>
        <taxon>Pterygota</taxon>
        <taxon>Neoptera</taxon>
        <taxon>Endopterygota</taxon>
        <taxon>Hymenoptera</taxon>
        <taxon>Apocrita</taxon>
        <taxon>Aculeata</taxon>
        <taxon>Apoidea</taxon>
        <taxon>Anthophila</taxon>
        <taxon>Apidae</taxon>
        <taxon>Melipona</taxon>
    </lineage>
</organism>
<proteinExistence type="predicted"/>
<dbReference type="AlphaFoldDB" id="A0AA40GB31"/>
<comment type="caution">
    <text evidence="1">The sequence shown here is derived from an EMBL/GenBank/DDBJ whole genome shotgun (WGS) entry which is preliminary data.</text>
</comment>
<gene>
    <name evidence="1" type="ORF">K0M31_007265</name>
</gene>
<reference evidence="1" key="1">
    <citation type="submission" date="2021-10" db="EMBL/GenBank/DDBJ databases">
        <title>Melipona bicolor Genome sequencing and assembly.</title>
        <authorList>
            <person name="Araujo N.S."/>
            <person name="Arias M.C."/>
        </authorList>
    </citation>
    <scope>NUCLEOTIDE SEQUENCE</scope>
    <source>
        <strain evidence="1">USP_2M_L1-L4_2017</strain>
        <tissue evidence="1">Whole body</tissue>
    </source>
</reference>
<evidence type="ECO:0000313" key="1">
    <source>
        <dbReference type="EMBL" id="KAK1134483.1"/>
    </source>
</evidence>
<feature type="non-terminal residue" evidence="1">
    <location>
        <position position="1"/>
    </location>
</feature>
<sequence>MHVSEFLSHDVVRTSRRLLSFSFRYVSITSTRSYVPWIFGEVFGESVARLEDFKISARGTFREIKSVKLPRSQFVGFLVRFLGESKSVKLQDCKISVCGIFGEILGESETGKLLDCMILKSRGILGESKSIKLQDSRGTFGEIKSVKLPRSQFVGFLERFLGESKSVKLQDRKISVCGIFGEVFGESETGKLQDCKILRSRGILGESKSVKLQDCKISVCGIFGEVFGESKTVKLQDCKILRSQLVGFLEKVRLENCKI</sequence>
<evidence type="ECO:0000313" key="2">
    <source>
        <dbReference type="Proteomes" id="UP001177670"/>
    </source>
</evidence>
<dbReference type="EMBL" id="JAHYIQ010000002">
    <property type="protein sequence ID" value="KAK1134483.1"/>
    <property type="molecule type" value="Genomic_DNA"/>
</dbReference>